<evidence type="ECO:0000256" key="10">
    <source>
        <dbReference type="ARBA" id="ARBA00022989"/>
    </source>
</evidence>
<feature type="domain" description="Fringe-like glycosyltransferase" evidence="14">
    <location>
        <begin position="260"/>
        <end position="361"/>
    </location>
</feature>
<dbReference type="HOGENOM" id="CLU_022549_1_0_1"/>
<dbReference type="InParanoid" id="G3JRD4"/>
<dbReference type="KEGG" id="cmt:CCM_08528"/>
<organism evidence="15 16">
    <name type="scientific">Cordyceps militaris (strain CM01)</name>
    <name type="common">Caterpillar fungus</name>
    <dbReference type="NCBI Taxonomy" id="983644"/>
    <lineage>
        <taxon>Eukaryota</taxon>
        <taxon>Fungi</taxon>
        <taxon>Dikarya</taxon>
        <taxon>Ascomycota</taxon>
        <taxon>Pezizomycotina</taxon>
        <taxon>Sordariomycetes</taxon>
        <taxon>Hypocreomycetidae</taxon>
        <taxon>Hypocreales</taxon>
        <taxon>Cordycipitaceae</taxon>
        <taxon>Cordyceps</taxon>
    </lineage>
</organism>
<dbReference type="VEuPathDB" id="FungiDB:CCM_08528"/>
<feature type="region of interest" description="Disordered" evidence="12">
    <location>
        <begin position="92"/>
        <end position="122"/>
    </location>
</feature>
<proteinExistence type="inferred from homology"/>
<comment type="subcellular location">
    <subcellularLocation>
        <location evidence="1">Membrane</location>
        <topology evidence="1">Single-pass type II membrane protein</topology>
    </subcellularLocation>
</comment>
<keyword evidence="11 13" id="KW-0472">Membrane</keyword>
<dbReference type="STRING" id="983644.G3JRD4"/>
<feature type="region of interest" description="Disordered" evidence="12">
    <location>
        <begin position="1"/>
        <end position="28"/>
    </location>
</feature>
<comment type="pathway">
    <text evidence="2">Protein modification; protein glycosylation.</text>
</comment>
<dbReference type="GO" id="GO:0016263">
    <property type="term" value="F:glycoprotein-N-acetylgalactosamine 3-beta-galactosyltransferase activity"/>
    <property type="evidence" value="ECO:0007669"/>
    <property type="project" value="UniProtKB-EC"/>
</dbReference>
<dbReference type="GO" id="GO:0016020">
    <property type="term" value="C:membrane"/>
    <property type="evidence" value="ECO:0007669"/>
    <property type="project" value="UniProtKB-SubCell"/>
</dbReference>
<dbReference type="PANTHER" id="PTHR23033">
    <property type="entry name" value="BETA1,3-GALACTOSYLTRANSFERASE"/>
    <property type="match status" value="1"/>
</dbReference>
<evidence type="ECO:0000259" key="14">
    <source>
        <dbReference type="Pfam" id="PF02434"/>
    </source>
</evidence>
<dbReference type="InterPro" id="IPR003378">
    <property type="entry name" value="Fringe-like_glycosylTrfase"/>
</dbReference>
<dbReference type="InterPro" id="IPR026050">
    <property type="entry name" value="C1GALT1/C1GALT1_chp1"/>
</dbReference>
<name>G3JRD4_CORMM</name>
<evidence type="ECO:0000313" key="15">
    <source>
        <dbReference type="EMBL" id="EGX88484.1"/>
    </source>
</evidence>
<keyword evidence="5" id="KW-0328">Glycosyltransferase</keyword>
<evidence type="ECO:0000256" key="4">
    <source>
        <dbReference type="ARBA" id="ARBA00012557"/>
    </source>
</evidence>
<dbReference type="EC" id="2.4.1.122" evidence="4"/>
<dbReference type="AlphaFoldDB" id="G3JRD4"/>
<dbReference type="Proteomes" id="UP000001610">
    <property type="component" value="Unassembled WGS sequence"/>
</dbReference>
<dbReference type="EMBL" id="JH126405">
    <property type="protein sequence ID" value="EGX88484.1"/>
    <property type="molecule type" value="Genomic_DNA"/>
</dbReference>
<keyword evidence="8" id="KW-0547">Nucleotide-binding</keyword>
<evidence type="ECO:0000256" key="9">
    <source>
        <dbReference type="ARBA" id="ARBA00022968"/>
    </source>
</evidence>
<dbReference type="GO" id="GO:0000166">
    <property type="term" value="F:nucleotide binding"/>
    <property type="evidence" value="ECO:0007669"/>
    <property type="project" value="UniProtKB-KW"/>
</dbReference>
<feature type="compositionally biased region" description="Polar residues" evidence="12">
    <location>
        <begin position="7"/>
        <end position="21"/>
    </location>
</feature>
<evidence type="ECO:0000256" key="7">
    <source>
        <dbReference type="ARBA" id="ARBA00022692"/>
    </source>
</evidence>
<feature type="transmembrane region" description="Helical" evidence="13">
    <location>
        <begin position="52"/>
        <end position="72"/>
    </location>
</feature>
<comment type="similarity">
    <text evidence="3">Belongs to the glycosyltransferase 31 family. Beta3-Gal-T subfamily.</text>
</comment>
<evidence type="ECO:0000256" key="1">
    <source>
        <dbReference type="ARBA" id="ARBA00004606"/>
    </source>
</evidence>
<evidence type="ECO:0000256" key="6">
    <source>
        <dbReference type="ARBA" id="ARBA00022679"/>
    </source>
</evidence>
<keyword evidence="6" id="KW-0808">Transferase</keyword>
<dbReference type="PANTHER" id="PTHR23033:SF47">
    <property type="entry name" value="APPLE DOMAIN-CONTAINING PROTEIN-RELATED"/>
    <property type="match status" value="1"/>
</dbReference>
<dbReference type="Gene3D" id="3.90.550.50">
    <property type="match status" value="1"/>
</dbReference>
<evidence type="ECO:0000256" key="3">
    <source>
        <dbReference type="ARBA" id="ARBA00006462"/>
    </source>
</evidence>
<dbReference type="OrthoDB" id="414175at2759"/>
<keyword evidence="7 13" id="KW-0812">Transmembrane</keyword>
<sequence length="562" mass="62693">MDHKAGLNNNLASPLDSQSPKTLRLAGDFHSPLSSPASAALRVPMLANARMLSRRSFIIVAAFTIFACTLLLTSQRLNGPFGFDYASSDPAANPYPQDHASSADADSKHQSPHTTPHVSSHAAATMTVSVPPGNPKETLQAAPAPAPVVKPGCEGFPDMSNIFVVLKTGASEAYNRIPTQLMTNLKCVPNYEIWSDMEQTIAGQPILDALTDVLPDVKAHNDFEIYHHQAKCPIDQEHCNKGYDTASKGWSLDKYKNIHIAESNWANHSQYDWFFYIDADTYVSWPTLVEWFKRLNPATPAYFGSVALLGEFPFGHGGSGYAVSNAGMKKMFDGKSKVANKYDEKATTTCCGDYLFAYAIKEEAQLDVQQMFPTINGEKPYSMPFYDGHWCQPIITMHHLASEEIDELDKFELRRRFKSPVLIKDVFHDIVQPKLRNDHVDWDNASDDVYYFDPTSRQFDAAEMKLRKQEAGYTDAEKQAHVSFDDCRAACESVPACLQFRFGNRICSTATAVRFGKPAEATSEEGAYLKSGWMVHRINEWAKKHNDCGTPKFPELKDESEI</sequence>
<evidence type="ECO:0000256" key="5">
    <source>
        <dbReference type="ARBA" id="ARBA00022676"/>
    </source>
</evidence>
<dbReference type="RefSeq" id="XP_006673729.1">
    <property type="nucleotide sequence ID" value="XM_006673666.1"/>
</dbReference>
<accession>G3JRD4</accession>
<evidence type="ECO:0000256" key="2">
    <source>
        <dbReference type="ARBA" id="ARBA00004922"/>
    </source>
</evidence>
<keyword evidence="10 13" id="KW-1133">Transmembrane helix</keyword>
<gene>
    <name evidence="15" type="ORF">CCM_08528</name>
</gene>
<dbReference type="OMA" id="WYLFVDA"/>
<dbReference type="Pfam" id="PF02434">
    <property type="entry name" value="Fringe"/>
    <property type="match status" value="1"/>
</dbReference>
<dbReference type="eggNOG" id="KOG2246">
    <property type="taxonomic scope" value="Eukaryota"/>
</dbReference>
<evidence type="ECO:0000256" key="8">
    <source>
        <dbReference type="ARBA" id="ARBA00022741"/>
    </source>
</evidence>
<evidence type="ECO:0000256" key="12">
    <source>
        <dbReference type="SAM" id="MobiDB-lite"/>
    </source>
</evidence>
<evidence type="ECO:0000256" key="13">
    <source>
        <dbReference type="SAM" id="Phobius"/>
    </source>
</evidence>
<keyword evidence="16" id="KW-1185">Reference proteome</keyword>
<keyword evidence="9" id="KW-0735">Signal-anchor</keyword>
<evidence type="ECO:0000256" key="11">
    <source>
        <dbReference type="ARBA" id="ARBA00023136"/>
    </source>
</evidence>
<dbReference type="GeneID" id="18170535"/>
<evidence type="ECO:0000313" key="16">
    <source>
        <dbReference type="Proteomes" id="UP000001610"/>
    </source>
</evidence>
<reference evidence="15 16" key="1">
    <citation type="journal article" date="2011" name="Genome Biol.">
        <title>Genome sequence of the insect pathogenic fungus Cordyceps militaris, a valued traditional Chinese medicine.</title>
        <authorList>
            <person name="Zheng P."/>
            <person name="Xia Y."/>
            <person name="Xiao G."/>
            <person name="Xiong C."/>
            <person name="Hu X."/>
            <person name="Zhang S."/>
            <person name="Zheng H."/>
            <person name="Huang Y."/>
            <person name="Zhou Y."/>
            <person name="Wang S."/>
            <person name="Zhao G.P."/>
            <person name="Liu X."/>
            <person name="St Leger R.J."/>
            <person name="Wang C."/>
        </authorList>
    </citation>
    <scope>NUCLEOTIDE SEQUENCE [LARGE SCALE GENOMIC DNA]</scope>
    <source>
        <strain evidence="15 16">CM01</strain>
    </source>
</reference>
<protein>
    <recommendedName>
        <fullName evidence="4">N-acetylgalactosaminide beta-1,3-galactosyltransferase</fullName>
        <ecNumber evidence="4">2.4.1.122</ecNumber>
    </recommendedName>
</protein>